<evidence type="ECO:0000256" key="1">
    <source>
        <dbReference type="SAM" id="MobiDB-lite"/>
    </source>
</evidence>
<dbReference type="AlphaFoldDB" id="A0A4R2B274"/>
<protein>
    <submittedName>
        <fullName evidence="2">Uncharacterized protein</fullName>
    </submittedName>
</protein>
<dbReference type="EMBL" id="SLVU01000028">
    <property type="protein sequence ID" value="TCN20323.1"/>
    <property type="molecule type" value="Genomic_DNA"/>
</dbReference>
<evidence type="ECO:0000313" key="3">
    <source>
        <dbReference type="Proteomes" id="UP000295043"/>
    </source>
</evidence>
<reference evidence="2 3" key="1">
    <citation type="submission" date="2019-03" db="EMBL/GenBank/DDBJ databases">
        <title>Genomic Encyclopedia of Type Strains, Phase IV (KMG-V): Genome sequencing to study the core and pangenomes of soil and plant-associated prokaryotes.</title>
        <authorList>
            <person name="Whitman W."/>
        </authorList>
    </citation>
    <scope>NUCLEOTIDE SEQUENCE [LARGE SCALE GENOMIC DNA]</scope>
    <source>
        <strain evidence="2 3">23C40</strain>
    </source>
</reference>
<proteinExistence type="predicted"/>
<name>A0A4R2B274_9HYPH</name>
<dbReference type="Proteomes" id="UP000295043">
    <property type="component" value="Unassembled WGS sequence"/>
</dbReference>
<sequence length="201" mass="22405">MIRFTRLPVTGQFAKLLVVVSFISPDLTKKPVKPRDLNSLARSIQFGSANSVIICLRIQRPQCWGLIAGNPNHLALPDGQVLRRWRQILLDLSQQIIIVALQALMIPRFPSEIERKRGRAHSGHGHSESTLRDVNPERTQKVCHGGGAKQNHYEVEPTVPAVKRKPTRGVVKCVSENVEPDLVSVHVHITFSRGVGSREQA</sequence>
<feature type="compositionally biased region" description="Basic and acidic residues" evidence="1">
    <location>
        <begin position="125"/>
        <end position="134"/>
    </location>
</feature>
<accession>A0A4R2B274</accession>
<gene>
    <name evidence="2" type="ORF">EV184_1284</name>
</gene>
<comment type="caution">
    <text evidence="2">The sequence shown here is derived from an EMBL/GenBank/DDBJ whole genome shotgun (WGS) entry which is preliminary data.</text>
</comment>
<feature type="region of interest" description="Disordered" evidence="1">
    <location>
        <begin position="115"/>
        <end position="134"/>
    </location>
</feature>
<evidence type="ECO:0000313" key="2">
    <source>
        <dbReference type="EMBL" id="TCN20323.1"/>
    </source>
</evidence>
<organism evidence="2 3">
    <name type="scientific">Sinorhizobium americanum</name>
    <dbReference type="NCBI Taxonomy" id="194963"/>
    <lineage>
        <taxon>Bacteria</taxon>
        <taxon>Pseudomonadati</taxon>
        <taxon>Pseudomonadota</taxon>
        <taxon>Alphaproteobacteria</taxon>
        <taxon>Hyphomicrobiales</taxon>
        <taxon>Rhizobiaceae</taxon>
        <taxon>Sinorhizobium/Ensifer group</taxon>
        <taxon>Sinorhizobium</taxon>
    </lineage>
</organism>